<name>A0AAU8B8H8_9CAUD</name>
<evidence type="ECO:0000313" key="1">
    <source>
        <dbReference type="EMBL" id="XCD07538.1"/>
    </source>
</evidence>
<sequence length="48" mass="5388">MGMLHVKPVFIRIQPINFTIPIAQTVGLEPTHRHTTITHRLAIGCLTI</sequence>
<reference evidence="1" key="1">
    <citation type="submission" date="2024-03" db="EMBL/GenBank/DDBJ databases">
        <title>Diverse circular DNA viruses in blood, oral, and fecal samples of captive lemurs.</title>
        <authorList>
            <person name="Paietta E.N."/>
            <person name="Kraberger S."/>
            <person name="Lund M.C."/>
            <person name="Custer J.M."/>
            <person name="Vargas K.M."/>
            <person name="Ehmke E.E."/>
            <person name="Yoder A.D."/>
            <person name="Varsani A."/>
        </authorList>
    </citation>
    <scope>NUCLEOTIDE SEQUENCE</scope>
    <source>
        <strain evidence="1">Duke_28FS_1</strain>
    </source>
</reference>
<proteinExistence type="predicted"/>
<organism evidence="1">
    <name type="scientific">Dulem virus 39</name>
    <dbReference type="NCBI Taxonomy" id="3145757"/>
    <lineage>
        <taxon>Viruses</taxon>
        <taxon>Duplodnaviria</taxon>
        <taxon>Heunggongvirae</taxon>
        <taxon>Uroviricota</taxon>
        <taxon>Caudoviricetes</taxon>
    </lineage>
</organism>
<dbReference type="EMBL" id="PP511791">
    <property type="protein sequence ID" value="XCD07538.1"/>
    <property type="molecule type" value="Genomic_DNA"/>
</dbReference>
<protein>
    <submittedName>
        <fullName evidence="1">Uncharacterized protein</fullName>
    </submittedName>
</protein>
<accession>A0AAU8B8H8</accession>